<feature type="region of interest" description="Disordered" evidence="1">
    <location>
        <begin position="53"/>
        <end position="134"/>
    </location>
</feature>
<dbReference type="Proteomes" id="UP000821866">
    <property type="component" value="Chromosome 9"/>
</dbReference>
<comment type="caution">
    <text evidence="2">The sequence shown here is derived from an EMBL/GenBank/DDBJ whole genome shotgun (WGS) entry which is preliminary data.</text>
</comment>
<dbReference type="AlphaFoldDB" id="A0A9J6D5I8"/>
<proteinExistence type="predicted"/>
<protein>
    <submittedName>
        <fullName evidence="2">Uncharacterized protein</fullName>
    </submittedName>
</protein>
<evidence type="ECO:0000313" key="2">
    <source>
        <dbReference type="EMBL" id="KAH8009446.1"/>
    </source>
</evidence>
<feature type="compositionally biased region" description="Basic and acidic residues" evidence="1">
    <location>
        <begin position="121"/>
        <end position="130"/>
    </location>
</feature>
<evidence type="ECO:0000313" key="3">
    <source>
        <dbReference type="Proteomes" id="UP000821866"/>
    </source>
</evidence>
<reference evidence="2" key="2">
    <citation type="submission" date="2021-09" db="EMBL/GenBank/DDBJ databases">
        <authorList>
            <person name="Jia N."/>
            <person name="Wang J."/>
            <person name="Shi W."/>
            <person name="Du L."/>
            <person name="Sun Y."/>
            <person name="Zhan W."/>
            <person name="Jiang J."/>
            <person name="Wang Q."/>
            <person name="Zhang B."/>
            <person name="Ji P."/>
            <person name="Sakyi L.B."/>
            <person name="Cui X."/>
            <person name="Yuan T."/>
            <person name="Jiang B."/>
            <person name="Yang W."/>
            <person name="Lam T.T.-Y."/>
            <person name="Chang Q."/>
            <person name="Ding S."/>
            <person name="Wang X."/>
            <person name="Zhu J."/>
            <person name="Ruan X."/>
            <person name="Zhao L."/>
            <person name="Wei J."/>
            <person name="Que T."/>
            <person name="Du C."/>
            <person name="Cheng J."/>
            <person name="Dai P."/>
            <person name="Han X."/>
            <person name="Huang E."/>
            <person name="Gao Y."/>
            <person name="Liu J."/>
            <person name="Shao H."/>
            <person name="Ye R."/>
            <person name="Li L."/>
            <person name="Wei W."/>
            <person name="Wang X."/>
            <person name="Wang C."/>
            <person name="Huo Q."/>
            <person name="Li W."/>
            <person name="Guo W."/>
            <person name="Chen H."/>
            <person name="Chen S."/>
            <person name="Zhou L."/>
            <person name="Zhou L."/>
            <person name="Ni X."/>
            <person name="Tian J."/>
            <person name="Zhou Y."/>
            <person name="Sheng Y."/>
            <person name="Liu T."/>
            <person name="Pan Y."/>
            <person name="Xia L."/>
            <person name="Li J."/>
            <person name="Zhao F."/>
            <person name="Cao W."/>
        </authorList>
    </citation>
    <scope>NUCLEOTIDE SEQUENCE</scope>
    <source>
        <strain evidence="2">Rmic-2018</strain>
        <tissue evidence="2">Larvae</tissue>
    </source>
</reference>
<accession>A0A9J6D5I8</accession>
<reference evidence="2" key="1">
    <citation type="journal article" date="2020" name="Cell">
        <title>Large-Scale Comparative Analyses of Tick Genomes Elucidate Their Genetic Diversity and Vector Capacities.</title>
        <authorList>
            <consortium name="Tick Genome and Microbiome Consortium (TIGMIC)"/>
            <person name="Jia N."/>
            <person name="Wang J."/>
            <person name="Shi W."/>
            <person name="Du L."/>
            <person name="Sun Y."/>
            <person name="Zhan W."/>
            <person name="Jiang J.F."/>
            <person name="Wang Q."/>
            <person name="Zhang B."/>
            <person name="Ji P."/>
            <person name="Bell-Sakyi L."/>
            <person name="Cui X.M."/>
            <person name="Yuan T.T."/>
            <person name="Jiang B.G."/>
            <person name="Yang W.F."/>
            <person name="Lam T.T."/>
            <person name="Chang Q.C."/>
            <person name="Ding S.J."/>
            <person name="Wang X.J."/>
            <person name="Zhu J.G."/>
            <person name="Ruan X.D."/>
            <person name="Zhao L."/>
            <person name="Wei J.T."/>
            <person name="Ye R.Z."/>
            <person name="Que T.C."/>
            <person name="Du C.H."/>
            <person name="Zhou Y.H."/>
            <person name="Cheng J.X."/>
            <person name="Dai P.F."/>
            <person name="Guo W.B."/>
            <person name="Han X.H."/>
            <person name="Huang E.J."/>
            <person name="Li L.F."/>
            <person name="Wei W."/>
            <person name="Gao Y.C."/>
            <person name="Liu J.Z."/>
            <person name="Shao H.Z."/>
            <person name="Wang X."/>
            <person name="Wang C.C."/>
            <person name="Yang T.C."/>
            <person name="Huo Q.B."/>
            <person name="Li W."/>
            <person name="Chen H.Y."/>
            <person name="Chen S.E."/>
            <person name="Zhou L.G."/>
            <person name="Ni X.B."/>
            <person name="Tian J.H."/>
            <person name="Sheng Y."/>
            <person name="Liu T."/>
            <person name="Pan Y.S."/>
            <person name="Xia L.Y."/>
            <person name="Li J."/>
            <person name="Zhao F."/>
            <person name="Cao W.C."/>
        </authorList>
    </citation>
    <scope>NUCLEOTIDE SEQUENCE</scope>
    <source>
        <strain evidence="2">Rmic-2018</strain>
    </source>
</reference>
<sequence length="168" mass="18473">MAACLKGCLQHCSGCLYGYLSQLYAPRKVNTPLSAAENGKTAASSSDVVFDWGSTRRRESRAQSNGTLRTIPPPAASTAKPPAAEPAPLPSRHPPSPTEPFHTNRLLVSQVRRSTAVCSSDNKRRREGRGTRKKGRRLRFEHYEISALLWKIVTIQYCGIAPPRWSSG</sequence>
<feature type="compositionally biased region" description="Polar residues" evidence="1">
    <location>
        <begin position="111"/>
        <end position="120"/>
    </location>
</feature>
<dbReference type="EMBL" id="JABSTU010000011">
    <property type="protein sequence ID" value="KAH8009446.1"/>
    <property type="molecule type" value="Genomic_DNA"/>
</dbReference>
<keyword evidence="3" id="KW-1185">Reference proteome</keyword>
<organism evidence="2 3">
    <name type="scientific">Rhipicephalus microplus</name>
    <name type="common">Cattle tick</name>
    <name type="synonym">Boophilus microplus</name>
    <dbReference type="NCBI Taxonomy" id="6941"/>
    <lineage>
        <taxon>Eukaryota</taxon>
        <taxon>Metazoa</taxon>
        <taxon>Ecdysozoa</taxon>
        <taxon>Arthropoda</taxon>
        <taxon>Chelicerata</taxon>
        <taxon>Arachnida</taxon>
        <taxon>Acari</taxon>
        <taxon>Parasitiformes</taxon>
        <taxon>Ixodida</taxon>
        <taxon>Ixodoidea</taxon>
        <taxon>Ixodidae</taxon>
        <taxon>Rhipicephalinae</taxon>
        <taxon>Rhipicephalus</taxon>
        <taxon>Boophilus</taxon>
    </lineage>
</organism>
<evidence type="ECO:0000256" key="1">
    <source>
        <dbReference type="SAM" id="MobiDB-lite"/>
    </source>
</evidence>
<gene>
    <name evidence="2" type="ORF">HPB51_017966</name>
</gene>
<name>A0A9J6D5I8_RHIMP</name>
<feature type="compositionally biased region" description="Pro residues" evidence="1">
    <location>
        <begin position="83"/>
        <end position="98"/>
    </location>
</feature>